<accession>A0A3S5CIG9</accession>
<evidence type="ECO:0000313" key="1">
    <source>
        <dbReference type="EMBL" id="VEL24166.1"/>
    </source>
</evidence>
<protein>
    <submittedName>
        <fullName evidence="1">Uncharacterized protein</fullName>
    </submittedName>
</protein>
<proteinExistence type="predicted"/>
<comment type="caution">
    <text evidence="1">The sequence shown here is derived from an EMBL/GenBank/DDBJ whole genome shotgun (WGS) entry which is preliminary data.</text>
</comment>
<dbReference type="Proteomes" id="UP000784294">
    <property type="component" value="Unassembled WGS sequence"/>
</dbReference>
<dbReference type="EMBL" id="CAAALY010066289">
    <property type="protein sequence ID" value="VEL24166.1"/>
    <property type="molecule type" value="Genomic_DNA"/>
</dbReference>
<sequence>MFKHRLAKGTSVGRPGRARTAPLMCDYSCELLPFEGERDFIAPPLDALTLLTGQPFSQKPPQTWQHYSSAPDCIPDFRWLLSLPLSVPHQTNRDYLNL</sequence>
<keyword evidence="2" id="KW-1185">Reference proteome</keyword>
<gene>
    <name evidence="1" type="ORF">PXEA_LOCUS17606</name>
</gene>
<dbReference type="AlphaFoldDB" id="A0A3S5CIG9"/>
<evidence type="ECO:0000313" key="2">
    <source>
        <dbReference type="Proteomes" id="UP000784294"/>
    </source>
</evidence>
<name>A0A3S5CIG9_9PLAT</name>
<reference evidence="1" key="1">
    <citation type="submission" date="2018-11" db="EMBL/GenBank/DDBJ databases">
        <authorList>
            <consortium name="Pathogen Informatics"/>
        </authorList>
    </citation>
    <scope>NUCLEOTIDE SEQUENCE</scope>
</reference>
<feature type="non-terminal residue" evidence="1">
    <location>
        <position position="98"/>
    </location>
</feature>
<organism evidence="1 2">
    <name type="scientific">Protopolystoma xenopodis</name>
    <dbReference type="NCBI Taxonomy" id="117903"/>
    <lineage>
        <taxon>Eukaryota</taxon>
        <taxon>Metazoa</taxon>
        <taxon>Spiralia</taxon>
        <taxon>Lophotrochozoa</taxon>
        <taxon>Platyhelminthes</taxon>
        <taxon>Monogenea</taxon>
        <taxon>Polyopisthocotylea</taxon>
        <taxon>Polystomatidea</taxon>
        <taxon>Polystomatidae</taxon>
        <taxon>Protopolystoma</taxon>
    </lineage>
</organism>